<evidence type="ECO:0000256" key="1">
    <source>
        <dbReference type="ARBA" id="ARBA00022649"/>
    </source>
</evidence>
<reference evidence="3" key="1">
    <citation type="journal article" date="2019" name="Int. J. Syst. Evol. Microbiol.">
        <title>The Global Catalogue of Microorganisms (GCM) 10K type strain sequencing project: providing services to taxonomists for standard genome sequencing and annotation.</title>
        <authorList>
            <consortium name="The Broad Institute Genomics Platform"/>
            <consortium name="The Broad Institute Genome Sequencing Center for Infectious Disease"/>
            <person name="Wu L."/>
            <person name="Ma J."/>
        </authorList>
    </citation>
    <scope>NUCLEOTIDE SEQUENCE [LARGE SCALE GENOMIC DNA]</scope>
    <source>
        <strain evidence="3">CCUG 37257</strain>
    </source>
</reference>
<evidence type="ECO:0000313" key="3">
    <source>
        <dbReference type="Proteomes" id="UP001595988"/>
    </source>
</evidence>
<keyword evidence="3" id="KW-1185">Reference proteome</keyword>
<name>A0ABV9JYT8_9BACI</name>
<organism evidence="2 3">
    <name type="scientific">Oceanobacillus aidingensis</name>
    <dbReference type="NCBI Taxonomy" id="645964"/>
    <lineage>
        <taxon>Bacteria</taxon>
        <taxon>Bacillati</taxon>
        <taxon>Bacillota</taxon>
        <taxon>Bacilli</taxon>
        <taxon>Bacillales</taxon>
        <taxon>Bacillaceae</taxon>
        <taxon>Oceanobacillus</taxon>
    </lineage>
</organism>
<dbReference type="Gene3D" id="3.30.2310.20">
    <property type="entry name" value="RelE-like"/>
    <property type="match status" value="1"/>
</dbReference>
<evidence type="ECO:0000313" key="2">
    <source>
        <dbReference type="EMBL" id="MFC4662864.1"/>
    </source>
</evidence>
<dbReference type="RefSeq" id="WP_084612888.1">
    <property type="nucleotide sequence ID" value="NZ_JBHSFT010000018.1"/>
</dbReference>
<accession>A0ABV9JYT8</accession>
<gene>
    <name evidence="2" type="ORF">ACFO3P_11815</name>
</gene>
<comment type="caution">
    <text evidence="2">The sequence shown here is derived from an EMBL/GenBank/DDBJ whole genome shotgun (WGS) entry which is preliminary data.</text>
</comment>
<sequence>MNLFPFSCELAKDKIIRGRGYRKPIVENYIVFYLIKNKNVLIMRVLFGAQKYDDLVK</sequence>
<dbReference type="InterPro" id="IPR035093">
    <property type="entry name" value="RelE/ParE_toxin_dom_sf"/>
</dbReference>
<dbReference type="EMBL" id="JBHSFT010000018">
    <property type="protein sequence ID" value="MFC4662864.1"/>
    <property type="molecule type" value="Genomic_DNA"/>
</dbReference>
<dbReference type="Proteomes" id="UP001595988">
    <property type="component" value="Unassembled WGS sequence"/>
</dbReference>
<dbReference type="InterPro" id="IPR007712">
    <property type="entry name" value="RelE/ParE_toxin"/>
</dbReference>
<dbReference type="Pfam" id="PF05016">
    <property type="entry name" value="ParE_toxin"/>
    <property type="match status" value="1"/>
</dbReference>
<proteinExistence type="predicted"/>
<keyword evidence="1" id="KW-1277">Toxin-antitoxin system</keyword>
<protein>
    <submittedName>
        <fullName evidence="2">Type II toxin-antitoxin system RelE/ParE family toxin</fullName>
    </submittedName>
</protein>